<dbReference type="Pfam" id="PF04043">
    <property type="entry name" value="PMEI"/>
    <property type="match status" value="1"/>
</dbReference>
<dbReference type="InterPro" id="IPR052421">
    <property type="entry name" value="PCW_Enzyme_Inhibitor"/>
</dbReference>
<dbReference type="GO" id="GO:0009505">
    <property type="term" value="C:plant-type cell wall"/>
    <property type="evidence" value="ECO:0000318"/>
    <property type="project" value="GO_Central"/>
</dbReference>
<feature type="signal peptide" evidence="4">
    <location>
        <begin position="1"/>
        <end position="24"/>
    </location>
</feature>
<dbReference type="Gene3D" id="1.20.140.40">
    <property type="entry name" value="Invertase/pectin methylesterase inhibitor family protein"/>
    <property type="match status" value="1"/>
</dbReference>
<organism evidence="6 7">
    <name type="scientific">Cucumis sativus</name>
    <name type="common">Cucumber</name>
    <dbReference type="NCBI Taxonomy" id="3659"/>
    <lineage>
        <taxon>Eukaryota</taxon>
        <taxon>Viridiplantae</taxon>
        <taxon>Streptophyta</taxon>
        <taxon>Embryophyta</taxon>
        <taxon>Tracheophyta</taxon>
        <taxon>Spermatophyta</taxon>
        <taxon>Magnoliopsida</taxon>
        <taxon>eudicotyledons</taxon>
        <taxon>Gunneridae</taxon>
        <taxon>Pentapetalae</taxon>
        <taxon>rosids</taxon>
        <taxon>fabids</taxon>
        <taxon>Cucurbitales</taxon>
        <taxon>Cucurbitaceae</taxon>
        <taxon>Benincaseae</taxon>
        <taxon>Cucumis</taxon>
    </lineage>
</organism>
<comment type="similarity">
    <text evidence="3">Belongs to the PMEI family.</text>
</comment>
<protein>
    <recommendedName>
        <fullName evidence="5">Pectinesterase inhibitor domain-containing protein</fullName>
    </recommendedName>
</protein>
<dbReference type="PANTHER" id="PTHR36710:SF12">
    <property type="entry name" value="CELL WALL _ VACUOLAR INHIBITOR OF FRUCTOSIDASE 2-LIKE"/>
    <property type="match status" value="1"/>
</dbReference>
<evidence type="ECO:0000313" key="6">
    <source>
        <dbReference type="EMBL" id="KGN55098.1"/>
    </source>
</evidence>
<dbReference type="InterPro" id="IPR034086">
    <property type="entry name" value="PMEI_plant"/>
</dbReference>
<name>A0A0A0L044_CUCSA</name>
<sequence length="173" mass="18411">MNLLNSTLLISLLFALFSPAKPDAAYIQNLCGKTEQPKICSDCLNSGQGSQSAIGRGLALIAVECAERNTKLMAQRVGNLVRSTPESTLKTLLNECWMSTGYAAGNFPGIARSVAAGDYGGGKSVLEITIRNVNMCMDNFKKNPSILVPSEVLAGTVAVTQDCRIVTQILNNI</sequence>
<reference evidence="6 7" key="1">
    <citation type="journal article" date="2009" name="Nat. Genet.">
        <title>The genome of the cucumber, Cucumis sativus L.</title>
        <authorList>
            <person name="Huang S."/>
            <person name="Li R."/>
            <person name="Zhang Z."/>
            <person name="Li L."/>
            <person name="Gu X."/>
            <person name="Fan W."/>
            <person name="Lucas W.J."/>
            <person name="Wang X."/>
            <person name="Xie B."/>
            <person name="Ni P."/>
            <person name="Ren Y."/>
            <person name="Zhu H."/>
            <person name="Li J."/>
            <person name="Lin K."/>
            <person name="Jin W."/>
            <person name="Fei Z."/>
            <person name="Li G."/>
            <person name="Staub J."/>
            <person name="Kilian A."/>
            <person name="van der Vossen E.A."/>
            <person name="Wu Y."/>
            <person name="Guo J."/>
            <person name="He J."/>
            <person name="Jia Z."/>
            <person name="Ren Y."/>
            <person name="Tian G."/>
            <person name="Lu Y."/>
            <person name="Ruan J."/>
            <person name="Qian W."/>
            <person name="Wang M."/>
            <person name="Huang Q."/>
            <person name="Li B."/>
            <person name="Xuan Z."/>
            <person name="Cao J."/>
            <person name="Asan"/>
            <person name="Wu Z."/>
            <person name="Zhang J."/>
            <person name="Cai Q."/>
            <person name="Bai Y."/>
            <person name="Zhao B."/>
            <person name="Han Y."/>
            <person name="Li Y."/>
            <person name="Li X."/>
            <person name="Wang S."/>
            <person name="Shi Q."/>
            <person name="Liu S."/>
            <person name="Cho W.K."/>
            <person name="Kim J.Y."/>
            <person name="Xu Y."/>
            <person name="Heller-Uszynska K."/>
            <person name="Miao H."/>
            <person name="Cheng Z."/>
            <person name="Zhang S."/>
            <person name="Wu J."/>
            <person name="Yang Y."/>
            <person name="Kang H."/>
            <person name="Li M."/>
            <person name="Liang H."/>
            <person name="Ren X."/>
            <person name="Shi Z."/>
            <person name="Wen M."/>
            <person name="Jian M."/>
            <person name="Yang H."/>
            <person name="Zhang G."/>
            <person name="Yang Z."/>
            <person name="Chen R."/>
            <person name="Liu S."/>
            <person name="Li J."/>
            <person name="Ma L."/>
            <person name="Liu H."/>
            <person name="Zhou Y."/>
            <person name="Zhao J."/>
            <person name="Fang X."/>
            <person name="Li G."/>
            <person name="Fang L."/>
            <person name="Li Y."/>
            <person name="Liu D."/>
            <person name="Zheng H."/>
            <person name="Zhang Y."/>
            <person name="Qin N."/>
            <person name="Li Z."/>
            <person name="Yang G."/>
            <person name="Yang S."/>
            <person name="Bolund L."/>
            <person name="Kristiansen K."/>
            <person name="Zheng H."/>
            <person name="Li S."/>
            <person name="Zhang X."/>
            <person name="Yang H."/>
            <person name="Wang J."/>
            <person name="Sun R."/>
            <person name="Zhang B."/>
            <person name="Jiang S."/>
            <person name="Wang J."/>
            <person name="Du Y."/>
            <person name="Li S."/>
        </authorList>
    </citation>
    <scope>NUCLEOTIDE SEQUENCE [LARGE SCALE GENOMIC DNA]</scope>
    <source>
        <strain evidence="7">cv. 9930</strain>
    </source>
</reference>
<gene>
    <name evidence="6" type="ORF">Csa_4G628950</name>
</gene>
<dbReference type="Proteomes" id="UP000029981">
    <property type="component" value="Chromosome 4"/>
</dbReference>
<keyword evidence="2" id="KW-1015">Disulfide bond</keyword>
<evidence type="ECO:0000259" key="5">
    <source>
        <dbReference type="SMART" id="SM00856"/>
    </source>
</evidence>
<dbReference type="AlphaFoldDB" id="A0A0A0L044"/>
<dbReference type="SMART" id="SM00856">
    <property type="entry name" value="PMEI"/>
    <property type="match status" value="1"/>
</dbReference>
<keyword evidence="7" id="KW-1185">Reference proteome</keyword>
<dbReference type="EMBL" id="CM002925">
    <property type="protein sequence ID" value="KGN55098.1"/>
    <property type="molecule type" value="Genomic_DNA"/>
</dbReference>
<dbReference type="InterPro" id="IPR006501">
    <property type="entry name" value="Pectinesterase_inhib_dom"/>
</dbReference>
<evidence type="ECO:0000256" key="3">
    <source>
        <dbReference type="ARBA" id="ARBA00038471"/>
    </source>
</evidence>
<evidence type="ECO:0000256" key="2">
    <source>
        <dbReference type="ARBA" id="ARBA00023157"/>
    </source>
</evidence>
<dbReference type="OMA" id="GIANNCA"/>
<evidence type="ECO:0000256" key="1">
    <source>
        <dbReference type="ARBA" id="ARBA00022729"/>
    </source>
</evidence>
<dbReference type="SUPFAM" id="SSF101148">
    <property type="entry name" value="Plant invertase/pectin methylesterase inhibitor"/>
    <property type="match status" value="1"/>
</dbReference>
<evidence type="ECO:0000256" key="4">
    <source>
        <dbReference type="SAM" id="SignalP"/>
    </source>
</evidence>
<reference evidence="6 7" key="2">
    <citation type="journal article" date="2009" name="PLoS ONE">
        <title>An integrated genetic and cytogenetic map of the cucumber genome.</title>
        <authorList>
            <person name="Ren Y."/>
            <person name="Zhang Z."/>
            <person name="Liu J."/>
            <person name="Staub J.E."/>
            <person name="Han Y."/>
            <person name="Cheng Z."/>
            <person name="Li X."/>
            <person name="Lu J."/>
            <person name="Miao H."/>
            <person name="Kang H."/>
            <person name="Xie B."/>
            <person name="Gu X."/>
            <person name="Wang X."/>
            <person name="Du Y."/>
            <person name="Jin W."/>
            <person name="Huang S."/>
        </authorList>
    </citation>
    <scope>NUCLEOTIDE SEQUENCE [LARGE SCALE GENOMIC DNA]</scope>
    <source>
        <strain evidence="7">cv. 9930</strain>
    </source>
</reference>
<dbReference type="OrthoDB" id="764172at2759"/>
<dbReference type="Gramene" id="KGN55098">
    <property type="protein sequence ID" value="KGN55098"/>
    <property type="gene ID" value="Csa_4G628950"/>
</dbReference>
<dbReference type="KEGG" id="csv:105435388"/>
<accession>A0A0A0L044</accession>
<feature type="domain" description="Pectinesterase inhibitor" evidence="5">
    <location>
        <begin position="22"/>
        <end position="169"/>
    </location>
</feature>
<dbReference type="CDD" id="cd15797">
    <property type="entry name" value="PMEI"/>
    <property type="match status" value="1"/>
</dbReference>
<dbReference type="InterPro" id="IPR035513">
    <property type="entry name" value="Invertase/methylesterase_inhib"/>
</dbReference>
<dbReference type="PANTHER" id="PTHR36710">
    <property type="entry name" value="PECTINESTERASE INHIBITOR-LIKE"/>
    <property type="match status" value="1"/>
</dbReference>
<reference evidence="6 7" key="4">
    <citation type="journal article" date="2011" name="BMC Genomics">
        <title>RNA-Seq improves annotation of protein-coding genes in the cucumber genome.</title>
        <authorList>
            <person name="Li Z."/>
            <person name="Zhang Z."/>
            <person name="Yan P."/>
            <person name="Huang S."/>
            <person name="Fei Z."/>
            <person name="Lin K."/>
        </authorList>
    </citation>
    <scope>NUCLEOTIDE SEQUENCE [LARGE SCALE GENOMIC DNA]</scope>
    <source>
        <strain evidence="7">cv. 9930</strain>
    </source>
</reference>
<evidence type="ECO:0000313" key="7">
    <source>
        <dbReference type="Proteomes" id="UP000029981"/>
    </source>
</evidence>
<keyword evidence="1 4" id="KW-0732">Signal</keyword>
<dbReference type="GO" id="GO:0004857">
    <property type="term" value="F:enzyme inhibitor activity"/>
    <property type="evidence" value="ECO:0000318"/>
    <property type="project" value="GO_Central"/>
</dbReference>
<proteinExistence type="inferred from homology"/>
<feature type="chain" id="PRO_5001965633" description="Pectinesterase inhibitor domain-containing protein" evidence="4">
    <location>
        <begin position="25"/>
        <end position="173"/>
    </location>
</feature>
<dbReference type="GO" id="GO:0046910">
    <property type="term" value="F:pectinesterase inhibitor activity"/>
    <property type="evidence" value="ECO:0007669"/>
    <property type="project" value="InterPro"/>
</dbReference>
<dbReference type="GO" id="GO:0009827">
    <property type="term" value="P:plant-type cell wall modification"/>
    <property type="evidence" value="ECO:0000318"/>
    <property type="project" value="GO_Central"/>
</dbReference>
<reference evidence="6 7" key="3">
    <citation type="journal article" date="2010" name="BMC Genomics">
        <title>Transcriptome sequencing and comparative analysis of cucumber flowers with different sex types.</title>
        <authorList>
            <person name="Guo S."/>
            <person name="Zheng Y."/>
            <person name="Joung J.G."/>
            <person name="Liu S."/>
            <person name="Zhang Z."/>
            <person name="Crasta O.R."/>
            <person name="Sobral B.W."/>
            <person name="Xu Y."/>
            <person name="Huang S."/>
            <person name="Fei Z."/>
        </authorList>
    </citation>
    <scope>NUCLEOTIDE SEQUENCE [LARGE SCALE GENOMIC DNA]</scope>
    <source>
        <strain evidence="7">cv. 9930</strain>
    </source>
</reference>
<dbReference type="NCBIfam" id="TIGR01614">
    <property type="entry name" value="PME_inhib"/>
    <property type="match status" value="1"/>
</dbReference>